<feature type="transmembrane region" description="Helical" evidence="1">
    <location>
        <begin position="111"/>
        <end position="136"/>
    </location>
</feature>
<evidence type="ECO:0000313" key="2">
    <source>
        <dbReference type="EMBL" id="RUS58258.1"/>
    </source>
</evidence>
<dbReference type="AlphaFoldDB" id="A0A433RY93"/>
<name>A0A433RY93_9BACL</name>
<dbReference type="GO" id="GO:0015234">
    <property type="term" value="F:thiamine transmembrane transporter activity"/>
    <property type="evidence" value="ECO:0007669"/>
    <property type="project" value="InterPro"/>
</dbReference>
<dbReference type="OrthoDB" id="9795813at2"/>
<keyword evidence="1" id="KW-1133">Transmembrane helix</keyword>
<gene>
    <name evidence="2" type="ORF">QI30_01365</name>
</gene>
<dbReference type="RefSeq" id="WP_126989160.1">
    <property type="nucleotide sequence ID" value="NZ_JTFC01000006.1"/>
</dbReference>
<feature type="transmembrane region" description="Helical" evidence="1">
    <location>
        <begin position="28"/>
        <end position="48"/>
    </location>
</feature>
<keyword evidence="1" id="KW-0472">Membrane</keyword>
<proteinExistence type="predicted"/>
<dbReference type="Proteomes" id="UP000288623">
    <property type="component" value="Unassembled WGS sequence"/>
</dbReference>
<feature type="transmembrane region" description="Helical" evidence="1">
    <location>
        <begin position="5"/>
        <end position="22"/>
    </location>
</feature>
<keyword evidence="3" id="KW-1185">Reference proteome</keyword>
<dbReference type="EMBL" id="JTFC01000006">
    <property type="protein sequence ID" value="RUS58258.1"/>
    <property type="molecule type" value="Genomic_DNA"/>
</dbReference>
<accession>A0A433RY93</accession>
<evidence type="ECO:0000256" key="1">
    <source>
        <dbReference type="SAM" id="Phobius"/>
    </source>
</evidence>
<feature type="transmembrane region" description="Helical" evidence="1">
    <location>
        <begin position="55"/>
        <end position="74"/>
    </location>
</feature>
<comment type="caution">
    <text evidence="2">The sequence shown here is derived from an EMBL/GenBank/DDBJ whole genome shotgun (WGS) entry which is preliminary data.</text>
</comment>
<dbReference type="GO" id="GO:0005886">
    <property type="term" value="C:plasma membrane"/>
    <property type="evidence" value="ECO:0007669"/>
    <property type="project" value="InterPro"/>
</dbReference>
<dbReference type="NCBIfam" id="TIGR02357">
    <property type="entry name" value="ECF_ThiT_YuaJ"/>
    <property type="match status" value="1"/>
</dbReference>
<evidence type="ECO:0000313" key="3">
    <source>
        <dbReference type="Proteomes" id="UP000288623"/>
    </source>
</evidence>
<feature type="transmembrane region" description="Helical" evidence="1">
    <location>
        <begin position="80"/>
        <end position="99"/>
    </location>
</feature>
<dbReference type="Gene3D" id="1.10.1760.20">
    <property type="match status" value="1"/>
</dbReference>
<keyword evidence="1" id="KW-0812">Transmembrane</keyword>
<organism evidence="2 3">
    <name type="scientific">Candidatus Kurthia intestinigallinarum</name>
    <dbReference type="NCBI Taxonomy" id="1562256"/>
    <lineage>
        <taxon>Bacteria</taxon>
        <taxon>Bacillati</taxon>
        <taxon>Bacillota</taxon>
        <taxon>Bacilli</taxon>
        <taxon>Bacillales</taxon>
        <taxon>Caryophanaceae</taxon>
        <taxon>Kurthia</taxon>
    </lineage>
</organism>
<dbReference type="Pfam" id="PF09515">
    <property type="entry name" value="Thia_YuaJ"/>
    <property type="match status" value="1"/>
</dbReference>
<protein>
    <submittedName>
        <fullName evidence="2">Thiamine biosynthesis protein ThiT</fullName>
    </submittedName>
</protein>
<feature type="transmembrane region" description="Helical" evidence="1">
    <location>
        <begin position="156"/>
        <end position="175"/>
    </location>
</feature>
<reference evidence="2 3" key="1">
    <citation type="submission" date="2014-11" db="EMBL/GenBank/DDBJ databases">
        <title>Genome sequence and analysis of novel Kurthia sp.</title>
        <authorList>
            <person name="Lawson J.N."/>
            <person name="Gonzalez J.E."/>
            <person name="Rinauldi L."/>
            <person name="Xuan Z."/>
            <person name="Firman A."/>
            <person name="Shaddox L."/>
            <person name="Trudeau A."/>
            <person name="Shah S."/>
            <person name="Reiman D."/>
        </authorList>
    </citation>
    <scope>NUCLEOTIDE SEQUENCE [LARGE SCALE GENOMIC DNA]</scope>
    <source>
        <strain evidence="2 3">3B1D</strain>
    </source>
</reference>
<dbReference type="InterPro" id="IPR012651">
    <property type="entry name" value="Thia_Transptr_ThiT"/>
</dbReference>
<sequence>MNSKNLLMMVEIAIFAAIGIILDKLTFSLWPQGGSISLVMVPIVIMAFRWGTVAGLVTGLLIGTMNAMFGGFILTPLQGFIDYFFAFTVVGLAGLLRPLVIRAQTASEKALYITIGTIIGGLIRYVAHATAGYVFFSEYAGDQNPLIYTIVYNGSYMVPAIILTAAIVSLLMTKAPKLLEPKKR</sequence>